<keyword evidence="1" id="KW-0472">Membrane</keyword>
<evidence type="ECO:0008006" key="5">
    <source>
        <dbReference type="Google" id="ProtNLM"/>
    </source>
</evidence>
<reference evidence="3" key="1">
    <citation type="submission" date="2021-02" db="EMBL/GenBank/DDBJ databases">
        <authorList>
            <person name="Nowell W R."/>
        </authorList>
    </citation>
    <scope>NUCLEOTIDE SEQUENCE</scope>
</reference>
<proteinExistence type="predicted"/>
<feature type="transmembrane region" description="Helical" evidence="1">
    <location>
        <begin position="225"/>
        <end position="248"/>
    </location>
</feature>
<evidence type="ECO:0000313" key="4">
    <source>
        <dbReference type="Proteomes" id="UP000663836"/>
    </source>
</evidence>
<dbReference type="EMBL" id="CAJOBD010001249">
    <property type="protein sequence ID" value="CAF3778264.1"/>
    <property type="molecule type" value="Genomic_DNA"/>
</dbReference>
<name>A0A819A8M9_9BILA</name>
<feature type="transmembrane region" description="Helical" evidence="1">
    <location>
        <begin position="361"/>
        <end position="387"/>
    </location>
</feature>
<feature type="signal peptide" evidence="2">
    <location>
        <begin position="1"/>
        <end position="21"/>
    </location>
</feature>
<evidence type="ECO:0000313" key="3">
    <source>
        <dbReference type="EMBL" id="CAF3778264.1"/>
    </source>
</evidence>
<comment type="caution">
    <text evidence="3">The sequence shown here is derived from an EMBL/GenBank/DDBJ whole genome shotgun (WGS) entry which is preliminary data.</text>
</comment>
<keyword evidence="1" id="KW-0812">Transmembrane</keyword>
<feature type="transmembrane region" description="Helical" evidence="1">
    <location>
        <begin position="127"/>
        <end position="153"/>
    </location>
</feature>
<dbReference type="Proteomes" id="UP000663836">
    <property type="component" value="Unassembled WGS sequence"/>
</dbReference>
<dbReference type="CDD" id="cd00637">
    <property type="entry name" value="7tm_classA_rhodopsin-like"/>
    <property type="match status" value="1"/>
</dbReference>
<dbReference type="AlphaFoldDB" id="A0A819A8M9"/>
<feature type="transmembrane region" description="Helical" evidence="1">
    <location>
        <begin position="6"/>
        <end position="35"/>
    </location>
</feature>
<organism evidence="3 4">
    <name type="scientific">Rotaria sordida</name>
    <dbReference type="NCBI Taxonomy" id="392033"/>
    <lineage>
        <taxon>Eukaryota</taxon>
        <taxon>Metazoa</taxon>
        <taxon>Spiralia</taxon>
        <taxon>Gnathifera</taxon>
        <taxon>Rotifera</taxon>
        <taxon>Eurotatoria</taxon>
        <taxon>Bdelloidea</taxon>
        <taxon>Philodinida</taxon>
        <taxon>Philodinidae</taxon>
        <taxon>Rotaria</taxon>
    </lineage>
</organism>
<feature type="transmembrane region" description="Helical" evidence="1">
    <location>
        <begin position="402"/>
        <end position="420"/>
    </location>
</feature>
<feature type="chain" id="PRO_5033020193" description="G-protein coupled receptors family 1 profile domain-containing protein" evidence="2">
    <location>
        <begin position="22"/>
        <end position="421"/>
    </location>
</feature>
<feature type="transmembrane region" description="Helical" evidence="1">
    <location>
        <begin position="331"/>
        <end position="349"/>
    </location>
</feature>
<evidence type="ECO:0000256" key="2">
    <source>
        <dbReference type="SAM" id="SignalP"/>
    </source>
</evidence>
<feature type="non-terminal residue" evidence="3">
    <location>
        <position position="1"/>
    </location>
</feature>
<feature type="transmembrane region" description="Helical" evidence="1">
    <location>
        <begin position="268"/>
        <end position="286"/>
    </location>
</feature>
<feature type="transmembrane region" description="Helical" evidence="1">
    <location>
        <begin position="47"/>
        <end position="73"/>
    </location>
</feature>
<protein>
    <recommendedName>
        <fullName evidence="5">G-protein coupled receptors family 1 profile domain-containing protein</fullName>
    </recommendedName>
</protein>
<keyword evidence="1" id="KW-1133">Transmembrane helix</keyword>
<evidence type="ECO:0000256" key="1">
    <source>
        <dbReference type="SAM" id="Phobius"/>
    </source>
</evidence>
<feature type="transmembrane region" description="Helical" evidence="1">
    <location>
        <begin position="173"/>
        <end position="194"/>
    </location>
</feature>
<keyword evidence="2" id="KW-0732">Signal</keyword>
<feature type="transmembrane region" description="Helical" evidence="1">
    <location>
        <begin position="93"/>
        <end position="115"/>
    </location>
</feature>
<feature type="transmembrane region" description="Helical" evidence="1">
    <location>
        <begin position="307"/>
        <end position="325"/>
    </location>
</feature>
<accession>A0A819A8M9</accession>
<dbReference type="Gene3D" id="1.20.1070.10">
    <property type="entry name" value="Rhodopsin 7-helix transmembrane proteins"/>
    <property type="match status" value="1"/>
</dbReference>
<gene>
    <name evidence="3" type="ORF">JBS370_LOCUS14083</name>
</gene>
<sequence>MGHGIVGFVLTLISLIHASCASVISVIVIGIIIYHQYHNRLRREEKITLILSANIFFNIIAYAVLLASCNIHTLLGDIYEKNFDSSWCTFRGYLVTIACSGLYHAFAIQAFYRLCRIVYSNHRWVQFFWLYIIAIPVQLVGAFIAFCPLLIWHDIIYLPNEYYCFVPFTKIRGFLWLLLIAYGSPLLLLSLIYLRITIFIRQQPNNQTLIVNQRQQRDLAAIQRIFINVGLLLVCGTPCITLLMMYYITGIEHPLSYRITWAGPEVSMAILCIQMIFMTPQLKNLIIIKRRQNRVTTLDVHTSTKPLEFISIMGHGMVGFAVTLISRIHGSFATVISAIVLGIIIYHQYHNRLTREEKITLILSANIYFHMNIYIVVLISCNIQTLLGDIYEKNFDSSWCTFRGYLIAVLCCALFCAFVIQ</sequence>
<dbReference type="SUPFAM" id="SSF81321">
    <property type="entry name" value="Family A G protein-coupled receptor-like"/>
    <property type="match status" value="1"/>
</dbReference>